<feature type="compositionally biased region" description="Acidic residues" evidence="1">
    <location>
        <begin position="516"/>
        <end position="528"/>
    </location>
</feature>
<dbReference type="AlphaFoldDB" id="A0AAD6YKL9"/>
<proteinExistence type="predicted"/>
<keyword evidence="3" id="KW-1185">Reference proteome</keyword>
<dbReference type="EMBL" id="JARJCW010000008">
    <property type="protein sequence ID" value="KAJ7221248.1"/>
    <property type="molecule type" value="Genomic_DNA"/>
</dbReference>
<feature type="compositionally biased region" description="Basic and acidic residues" evidence="1">
    <location>
        <begin position="599"/>
        <end position="611"/>
    </location>
</feature>
<dbReference type="Proteomes" id="UP001219525">
    <property type="component" value="Unassembled WGS sequence"/>
</dbReference>
<gene>
    <name evidence="2" type="ORF">GGX14DRAFT_558747</name>
</gene>
<comment type="caution">
    <text evidence="2">The sequence shown here is derived from an EMBL/GenBank/DDBJ whole genome shotgun (WGS) entry which is preliminary data.</text>
</comment>
<accession>A0AAD6YKL9</accession>
<protein>
    <recommendedName>
        <fullName evidence="4">MULE transposase domain-containing protein</fullName>
    </recommendedName>
</protein>
<feature type="region of interest" description="Disordered" evidence="1">
    <location>
        <begin position="599"/>
        <end position="629"/>
    </location>
</feature>
<evidence type="ECO:0008006" key="4">
    <source>
        <dbReference type="Google" id="ProtNLM"/>
    </source>
</evidence>
<feature type="compositionally biased region" description="Basic and acidic residues" evidence="1">
    <location>
        <begin position="498"/>
        <end position="515"/>
    </location>
</feature>
<sequence>MSARHDRVFSPSCGASHFGKPVENLSWKRDDVQLVSAAKLLAEFTEDVDVFDLRSIPEGVEILAWDMKKIAGRLSGKIVEITMDATYNTNARQSELYGVLAEYDNAGFPLAYCLLSTTSSVAIGKRTLALTVFGVCLRVRDKYGVRPEFTHVDKDMAEIGMLKTVWNPKISQCWWHVNDAVSKRLRSGKLATTPYDSRRAHAEYSFIDVSFVPPGKPDPTEFEGDLAGESVAQPEPTPDPSRLTFRLPPPAPAPPKEPPRLDGMGNPVLRIPPLPIATVDDIDVNMSDAEQVGRRIFCRVIYREPILTMMKAHAFAHPLIPGYCAPSQVAIKFWAVKQTYKFCAEHDLHEVWAYLWENWYRAGRWELWVLTTIGSWRRIKHDFLHHFHSPRVDVLVWILITKLAPTYYRKLDNLLIDTGRSRELSSWRKTFKSEWRNLEKRQVNDSRMDLYRPNVRKWRVHPVDARFFQQAERSRTTPFWEHPLLVPLPGVDSEAEDSSEHTKMSESPREDHGTDPESDDETPIDEDEDDEIARADETWAVGAATFDEELTEIIETLRNFAIGLEYQMQFKEGRMLEAIKRHGGGMLRLAQECLEKEHRANTNRGTRERTWENSSTMFYYPRPTGDRAT</sequence>
<feature type="compositionally biased region" description="Pro residues" evidence="1">
    <location>
        <begin position="247"/>
        <end position="256"/>
    </location>
</feature>
<feature type="region of interest" description="Disordered" evidence="1">
    <location>
        <begin position="490"/>
        <end position="528"/>
    </location>
</feature>
<feature type="region of interest" description="Disordered" evidence="1">
    <location>
        <begin position="218"/>
        <end position="264"/>
    </location>
</feature>
<evidence type="ECO:0000313" key="2">
    <source>
        <dbReference type="EMBL" id="KAJ7221248.1"/>
    </source>
</evidence>
<evidence type="ECO:0000313" key="3">
    <source>
        <dbReference type="Proteomes" id="UP001219525"/>
    </source>
</evidence>
<organism evidence="2 3">
    <name type="scientific">Mycena pura</name>
    <dbReference type="NCBI Taxonomy" id="153505"/>
    <lineage>
        <taxon>Eukaryota</taxon>
        <taxon>Fungi</taxon>
        <taxon>Dikarya</taxon>
        <taxon>Basidiomycota</taxon>
        <taxon>Agaricomycotina</taxon>
        <taxon>Agaricomycetes</taxon>
        <taxon>Agaricomycetidae</taxon>
        <taxon>Agaricales</taxon>
        <taxon>Marasmiineae</taxon>
        <taxon>Mycenaceae</taxon>
        <taxon>Mycena</taxon>
    </lineage>
</organism>
<name>A0AAD6YKL9_9AGAR</name>
<evidence type="ECO:0000256" key="1">
    <source>
        <dbReference type="SAM" id="MobiDB-lite"/>
    </source>
</evidence>
<reference evidence="2" key="1">
    <citation type="submission" date="2023-03" db="EMBL/GenBank/DDBJ databases">
        <title>Massive genome expansion in bonnet fungi (Mycena s.s.) driven by repeated elements and novel gene families across ecological guilds.</title>
        <authorList>
            <consortium name="Lawrence Berkeley National Laboratory"/>
            <person name="Harder C.B."/>
            <person name="Miyauchi S."/>
            <person name="Viragh M."/>
            <person name="Kuo A."/>
            <person name="Thoen E."/>
            <person name="Andreopoulos B."/>
            <person name="Lu D."/>
            <person name="Skrede I."/>
            <person name="Drula E."/>
            <person name="Henrissat B."/>
            <person name="Morin E."/>
            <person name="Kohler A."/>
            <person name="Barry K."/>
            <person name="LaButti K."/>
            <person name="Morin E."/>
            <person name="Salamov A."/>
            <person name="Lipzen A."/>
            <person name="Mereny Z."/>
            <person name="Hegedus B."/>
            <person name="Baldrian P."/>
            <person name="Stursova M."/>
            <person name="Weitz H."/>
            <person name="Taylor A."/>
            <person name="Grigoriev I.V."/>
            <person name="Nagy L.G."/>
            <person name="Martin F."/>
            <person name="Kauserud H."/>
        </authorList>
    </citation>
    <scope>NUCLEOTIDE SEQUENCE</scope>
    <source>
        <strain evidence="2">9144</strain>
    </source>
</reference>